<accession>A0ABR3J0R6</accession>
<evidence type="ECO:0000256" key="1">
    <source>
        <dbReference type="SAM" id="Phobius"/>
    </source>
</evidence>
<sequence>MIPWCILTSWRLEGCAVAFTVLSYVTSREICVSSLLNCTLLPRLQLKTWMDLTKLKSLSMTVNVLAAVGDALIAGSLVYLLQRSRTGFRKSDTMISKLTMFTVNTGLLTSICATASLISILLWGNTFIYIAFYFNLGRLYSNSLLATLNAREGIRNMGDEDFDSLSLSFRTGSGVTSFRSGQKPKPTNISITIDTTQDFTSDLTESTLGSSISGSPVTLKNEASTV</sequence>
<keyword evidence="2" id="KW-0732">Signal</keyword>
<reference evidence="5" key="1">
    <citation type="submission" date="2024-06" db="EMBL/GenBank/DDBJ databases">
        <title>Multi-omics analyses provide insights into the biosynthesis of the anticancer antibiotic pleurotin in Hohenbuehelia grisea.</title>
        <authorList>
            <person name="Weaver J.A."/>
            <person name="Alberti F."/>
        </authorList>
    </citation>
    <scope>NUCLEOTIDE SEQUENCE [LARGE SCALE GENOMIC DNA]</scope>
    <source>
        <strain evidence="5">T-177</strain>
    </source>
</reference>
<feature type="domain" description="DUF6534" evidence="3">
    <location>
        <begin position="66"/>
        <end position="152"/>
    </location>
</feature>
<feature type="signal peptide" evidence="2">
    <location>
        <begin position="1"/>
        <end position="18"/>
    </location>
</feature>
<evidence type="ECO:0000313" key="4">
    <source>
        <dbReference type="EMBL" id="KAL0949179.1"/>
    </source>
</evidence>
<dbReference type="PANTHER" id="PTHR40465">
    <property type="entry name" value="CHROMOSOME 1, WHOLE GENOME SHOTGUN SEQUENCE"/>
    <property type="match status" value="1"/>
</dbReference>
<evidence type="ECO:0000313" key="5">
    <source>
        <dbReference type="Proteomes" id="UP001556367"/>
    </source>
</evidence>
<dbReference type="InterPro" id="IPR045339">
    <property type="entry name" value="DUF6534"/>
</dbReference>
<dbReference type="EMBL" id="JASNQZ010000012">
    <property type="protein sequence ID" value="KAL0949179.1"/>
    <property type="molecule type" value="Genomic_DNA"/>
</dbReference>
<keyword evidence="1" id="KW-0472">Membrane</keyword>
<evidence type="ECO:0000259" key="3">
    <source>
        <dbReference type="Pfam" id="PF20152"/>
    </source>
</evidence>
<dbReference type="PANTHER" id="PTHR40465:SF1">
    <property type="entry name" value="DUF6534 DOMAIN-CONTAINING PROTEIN"/>
    <property type="match status" value="1"/>
</dbReference>
<dbReference type="Pfam" id="PF20152">
    <property type="entry name" value="DUF6534"/>
    <property type="match status" value="1"/>
</dbReference>
<name>A0ABR3J0R6_9AGAR</name>
<protein>
    <recommendedName>
        <fullName evidence="3">DUF6534 domain-containing protein</fullName>
    </recommendedName>
</protein>
<gene>
    <name evidence="4" type="ORF">HGRIS_009257</name>
</gene>
<comment type="caution">
    <text evidence="4">The sequence shown here is derived from an EMBL/GenBank/DDBJ whole genome shotgun (WGS) entry which is preliminary data.</text>
</comment>
<dbReference type="Proteomes" id="UP001556367">
    <property type="component" value="Unassembled WGS sequence"/>
</dbReference>
<evidence type="ECO:0000256" key="2">
    <source>
        <dbReference type="SAM" id="SignalP"/>
    </source>
</evidence>
<feature type="transmembrane region" description="Helical" evidence="1">
    <location>
        <begin position="101"/>
        <end position="121"/>
    </location>
</feature>
<organism evidence="4 5">
    <name type="scientific">Hohenbuehelia grisea</name>
    <dbReference type="NCBI Taxonomy" id="104357"/>
    <lineage>
        <taxon>Eukaryota</taxon>
        <taxon>Fungi</taxon>
        <taxon>Dikarya</taxon>
        <taxon>Basidiomycota</taxon>
        <taxon>Agaricomycotina</taxon>
        <taxon>Agaricomycetes</taxon>
        <taxon>Agaricomycetidae</taxon>
        <taxon>Agaricales</taxon>
        <taxon>Pleurotineae</taxon>
        <taxon>Pleurotaceae</taxon>
        <taxon>Hohenbuehelia</taxon>
    </lineage>
</organism>
<feature type="transmembrane region" description="Helical" evidence="1">
    <location>
        <begin position="60"/>
        <end position="81"/>
    </location>
</feature>
<keyword evidence="1" id="KW-0812">Transmembrane</keyword>
<feature type="chain" id="PRO_5047049515" description="DUF6534 domain-containing protein" evidence="2">
    <location>
        <begin position="19"/>
        <end position="226"/>
    </location>
</feature>
<keyword evidence="5" id="KW-1185">Reference proteome</keyword>
<keyword evidence="1" id="KW-1133">Transmembrane helix</keyword>
<proteinExistence type="predicted"/>